<evidence type="ECO:0000256" key="2">
    <source>
        <dbReference type="ARBA" id="ARBA00023274"/>
    </source>
</evidence>
<reference evidence="4" key="1">
    <citation type="journal article" date="2015" name="Genome Biol. Evol.">
        <title>Nucleomorph Genome Sequences of Two Chlorarachniophytes, Amorphochlora amoebiformis and Lotharella vacuolata.</title>
        <authorList>
            <person name="Suzuki S."/>
            <person name="Shirato S."/>
            <person name="Hirakawa Y."/>
            <person name="Ishida K."/>
        </authorList>
    </citation>
    <scope>NUCLEOTIDE SEQUENCE</scope>
    <source>
        <strain evidence="4">CCMP240</strain>
    </source>
</reference>
<keyword evidence="1 4" id="KW-0689">Ribosomal protein</keyword>
<dbReference type="InterPro" id="IPR012678">
    <property type="entry name" value="Ribosomal_uL23/eL15/eS24_sf"/>
</dbReference>
<evidence type="ECO:0000256" key="3">
    <source>
        <dbReference type="SAM" id="MobiDB-lite"/>
    </source>
</evidence>
<dbReference type="Gene3D" id="3.30.70.3370">
    <property type="match status" value="1"/>
</dbReference>
<keyword evidence="2" id="KW-0687">Ribonucleoprotein</keyword>
<dbReference type="EMBL" id="AB996600">
    <property type="protein sequence ID" value="BAS01518.1"/>
    <property type="molecule type" value="Genomic_DNA"/>
</dbReference>
<name>A0A0H5BH88_9EUKA</name>
<dbReference type="InterPro" id="IPR001976">
    <property type="entry name" value="Ribosomal_eS24"/>
</dbReference>
<gene>
    <name evidence="4" type="primary">rps24</name>
</gene>
<dbReference type="AlphaFoldDB" id="A0A0H5BH88"/>
<dbReference type="InterPro" id="IPR053709">
    <property type="entry name" value="eRP_eS24_sf"/>
</dbReference>
<dbReference type="Pfam" id="PF01282">
    <property type="entry name" value="Ribosomal_S24e"/>
    <property type="match status" value="1"/>
</dbReference>
<protein>
    <submittedName>
        <fullName evidence="4">Ribosomal protein S24</fullName>
    </submittedName>
</protein>
<geneLocation type="nucleomorph" evidence="4"/>
<accession>A0A0H5BH88</accession>
<feature type="region of interest" description="Disordered" evidence="3">
    <location>
        <begin position="97"/>
        <end position="122"/>
    </location>
</feature>
<evidence type="ECO:0000313" key="4">
    <source>
        <dbReference type="EMBL" id="BAS01518.1"/>
    </source>
</evidence>
<dbReference type="SUPFAM" id="SSF54189">
    <property type="entry name" value="Ribosomal proteins S24e, L23 and L15e"/>
    <property type="match status" value="1"/>
</dbReference>
<dbReference type="GO" id="GO:0005840">
    <property type="term" value="C:ribosome"/>
    <property type="evidence" value="ECO:0007669"/>
    <property type="project" value="UniProtKB-KW"/>
</dbReference>
<sequence>MIKQINFIIKNFINNKPLKRIEIELEIKFLKSFIFSKKKIKAIIYKNFKFLNFKHLFIRSMIYKFGGGSINCLCIFYKYDHLKLTIEAKHKLMKEKSTKPVHKVGKEKSTKPAHKVGKEKSTKRVHRIGKDNLIKRLDSLGLHSLGYQKRQILKEKRKKLTKFRGIIKLKN</sequence>
<dbReference type="GO" id="GO:0006412">
    <property type="term" value="P:translation"/>
    <property type="evidence" value="ECO:0007669"/>
    <property type="project" value="InterPro"/>
</dbReference>
<proteinExistence type="predicted"/>
<dbReference type="GO" id="GO:1990904">
    <property type="term" value="C:ribonucleoprotein complex"/>
    <property type="evidence" value="ECO:0007669"/>
    <property type="project" value="UniProtKB-KW"/>
</dbReference>
<keyword evidence="4" id="KW-0542">Nucleomorph</keyword>
<evidence type="ECO:0000256" key="1">
    <source>
        <dbReference type="ARBA" id="ARBA00022980"/>
    </source>
</evidence>
<organism evidence="4">
    <name type="scientific">Lotharella vacuolata</name>
    <dbReference type="NCBI Taxonomy" id="74820"/>
    <lineage>
        <taxon>Eukaryota</taxon>
        <taxon>Sar</taxon>
        <taxon>Rhizaria</taxon>
        <taxon>Cercozoa</taxon>
        <taxon>Chlorarachniophyceae</taxon>
        <taxon>Lotharella</taxon>
    </lineage>
</organism>
<dbReference type="GO" id="GO:0003735">
    <property type="term" value="F:structural constituent of ribosome"/>
    <property type="evidence" value="ECO:0007669"/>
    <property type="project" value="InterPro"/>
</dbReference>